<dbReference type="InterPro" id="IPR054817">
    <property type="entry name" value="Glycosyl_F510_1955-like"/>
</dbReference>
<dbReference type="PROSITE" id="PS51257">
    <property type="entry name" value="PROKAR_LIPOPROTEIN"/>
    <property type="match status" value="1"/>
</dbReference>
<keyword evidence="3" id="KW-1185">Reference proteome</keyword>
<organism evidence="2 3">
    <name type="scientific">Cryobacterium psychrophilum</name>
    <dbReference type="NCBI Taxonomy" id="41988"/>
    <lineage>
        <taxon>Bacteria</taxon>
        <taxon>Bacillati</taxon>
        <taxon>Actinomycetota</taxon>
        <taxon>Actinomycetes</taxon>
        <taxon>Micrococcales</taxon>
        <taxon>Microbacteriaceae</taxon>
        <taxon>Cryobacterium</taxon>
    </lineage>
</organism>
<proteinExistence type="predicted"/>
<dbReference type="EMBL" id="SOHQ01000007">
    <property type="protein sequence ID" value="TFD81856.1"/>
    <property type="molecule type" value="Genomic_DNA"/>
</dbReference>
<protein>
    <submittedName>
        <fullName evidence="2">Exo-alpha-sialidase</fullName>
    </submittedName>
</protein>
<keyword evidence="1" id="KW-0732">Signal</keyword>
<accession>A0A4Y8KXW3</accession>
<evidence type="ECO:0000313" key="3">
    <source>
        <dbReference type="Proteomes" id="UP000298218"/>
    </source>
</evidence>
<dbReference type="NCBIfam" id="NF045728">
    <property type="entry name" value="glycosyl_F510_1955"/>
    <property type="match status" value="1"/>
</dbReference>
<name>A0A4Y8KXW3_9MICO</name>
<sequence>MARFSLSHCQARMLSVALVSTLALAGCATPDAGKGAASEENATVNRAFEHVHGLGADPLTGNTYAATHQGVWLIPTGRLPDTYLEGTPRSTTVEPSQIAGGAQDTMAFTVAAPGHLLASGHPAPTEQTDLNLPNLGLISSTDGANSWTALSLEGETDFHDLAAVPLDETLRVYGYDAGAGTILVSDDSGATWSTGGALPLRDLTVDPSRPDRVFATTAEGLAMSDDAGRTFDLVDGAPVLLLVEAADASAGGGLVGIDPQGTLWRQEGAAGTWTEAGAIDGPPDAFTFVGGSSPWILVAVAGGVAASDDYGLTWTELLS</sequence>
<dbReference type="InterPro" id="IPR015943">
    <property type="entry name" value="WD40/YVTN_repeat-like_dom_sf"/>
</dbReference>
<comment type="caution">
    <text evidence="2">The sequence shown here is derived from an EMBL/GenBank/DDBJ whole genome shotgun (WGS) entry which is preliminary data.</text>
</comment>
<gene>
    <name evidence="2" type="ORF">E3T53_02390</name>
</gene>
<dbReference type="OrthoDB" id="9764804at2"/>
<dbReference type="SUPFAM" id="SSF110296">
    <property type="entry name" value="Oligoxyloglucan reducing end-specific cellobiohydrolase"/>
    <property type="match status" value="1"/>
</dbReference>
<reference evidence="2 3" key="1">
    <citation type="submission" date="2019-03" db="EMBL/GenBank/DDBJ databases">
        <title>Genomics of glacier-inhabiting Cryobacterium strains.</title>
        <authorList>
            <person name="Liu Q."/>
            <person name="Xin Y.-H."/>
        </authorList>
    </citation>
    <scope>NUCLEOTIDE SEQUENCE [LARGE SCALE GENOMIC DNA]</scope>
    <source>
        <strain evidence="2 3">CGMCC 1.4292</strain>
    </source>
</reference>
<feature type="signal peptide" evidence="1">
    <location>
        <begin position="1"/>
        <end position="25"/>
    </location>
</feature>
<dbReference type="AlphaFoldDB" id="A0A4Y8KXW3"/>
<evidence type="ECO:0000313" key="2">
    <source>
        <dbReference type="EMBL" id="TFD81856.1"/>
    </source>
</evidence>
<dbReference type="Gene3D" id="2.130.10.10">
    <property type="entry name" value="YVTN repeat-like/Quinoprotein amine dehydrogenase"/>
    <property type="match status" value="1"/>
</dbReference>
<dbReference type="RefSeq" id="WP_134172654.1">
    <property type="nucleotide sequence ID" value="NZ_SODI01000001.1"/>
</dbReference>
<dbReference type="Proteomes" id="UP000298218">
    <property type="component" value="Unassembled WGS sequence"/>
</dbReference>
<evidence type="ECO:0000256" key="1">
    <source>
        <dbReference type="SAM" id="SignalP"/>
    </source>
</evidence>
<feature type="chain" id="PRO_5021282300" evidence="1">
    <location>
        <begin position="26"/>
        <end position="319"/>
    </location>
</feature>